<evidence type="ECO:0000259" key="1">
    <source>
        <dbReference type="Pfam" id="PF18717"/>
    </source>
</evidence>
<organism evidence="2 3">
    <name type="scientific">Leucocoprinus birnbaumii</name>
    <dbReference type="NCBI Taxonomy" id="56174"/>
    <lineage>
        <taxon>Eukaryota</taxon>
        <taxon>Fungi</taxon>
        <taxon>Dikarya</taxon>
        <taxon>Basidiomycota</taxon>
        <taxon>Agaricomycotina</taxon>
        <taxon>Agaricomycetes</taxon>
        <taxon>Agaricomycetidae</taxon>
        <taxon>Agaricales</taxon>
        <taxon>Agaricineae</taxon>
        <taxon>Agaricaceae</taxon>
        <taxon>Leucocoprinus</taxon>
    </lineage>
</organism>
<proteinExistence type="predicted"/>
<dbReference type="InterPro" id="IPR040648">
    <property type="entry name" value="HMGXB3_CxC4"/>
</dbReference>
<dbReference type="Proteomes" id="UP001213000">
    <property type="component" value="Unassembled WGS sequence"/>
</dbReference>
<protein>
    <recommendedName>
        <fullName evidence="1">HMG domain-containing protein</fullName>
    </recommendedName>
</protein>
<evidence type="ECO:0000313" key="2">
    <source>
        <dbReference type="EMBL" id="KAJ3567221.1"/>
    </source>
</evidence>
<keyword evidence="3" id="KW-1185">Reference proteome</keyword>
<comment type="caution">
    <text evidence="2">The sequence shown here is derived from an EMBL/GenBank/DDBJ whole genome shotgun (WGS) entry which is preliminary data.</text>
</comment>
<sequence>MTLGSLRESLKVFPEIPGDINNEIVTTPSHSTYLPYPSLTKRVRNADVKPQAKCSKKNDTVNLQELSLFQENIPDFSGFEDGMLLLQRPTGCAGFDQISKNLCVVQGWDGSKQQAMSTQYHLQFILVGSELKTACQCPKHKCVHQQFIQEYQDECLTMDSQSSYLSDPKVVLFYREMVIDEKYKHIFSVTTNSKSNPMNRTIVTYEGSDTGEGTWMCSKDSKEHICHIGPCTHIKSSRSALSGILGMEISDISVGADLCFTIHHLDQLLAISYLPILPPVWATLPSDSQLYPQPTPIHSIQSNHCFRLSETLTCACSRTQHAVYDPNCPVTQQKATLYTLLGTFPCSIELQACPQCPPQRRSFIGPDLREFGVFNYNNSTFVTHDLLDEYTAVFTTLETPFDSWCKVTNACYCYSQSQFMGQDLFCSCWFSYARLQEYENDFQCPRCGPFPENVIWDGVSLAFG</sequence>
<dbReference type="EMBL" id="JANIEX010000429">
    <property type="protein sequence ID" value="KAJ3567221.1"/>
    <property type="molecule type" value="Genomic_DNA"/>
</dbReference>
<gene>
    <name evidence="2" type="ORF">NP233_g6511</name>
</gene>
<reference evidence="2" key="1">
    <citation type="submission" date="2022-07" db="EMBL/GenBank/DDBJ databases">
        <title>Genome Sequence of Leucocoprinus birnbaumii.</title>
        <authorList>
            <person name="Buettner E."/>
        </authorList>
    </citation>
    <scope>NUCLEOTIDE SEQUENCE</scope>
    <source>
        <strain evidence="2">VT141</strain>
    </source>
</reference>
<dbReference type="Pfam" id="PF18717">
    <property type="entry name" value="CxC4"/>
    <property type="match status" value="1"/>
</dbReference>
<feature type="domain" description="HMG" evidence="1">
    <location>
        <begin position="305"/>
        <end position="432"/>
    </location>
</feature>
<accession>A0AAD5YPY7</accession>
<dbReference type="AlphaFoldDB" id="A0AAD5YPY7"/>
<evidence type="ECO:0000313" key="3">
    <source>
        <dbReference type="Proteomes" id="UP001213000"/>
    </source>
</evidence>
<name>A0AAD5YPY7_9AGAR</name>